<evidence type="ECO:0000256" key="8">
    <source>
        <dbReference type="HAMAP-Rule" id="MF_02204"/>
    </source>
</evidence>
<feature type="compositionally biased region" description="Low complexity" evidence="9">
    <location>
        <begin position="63"/>
        <end position="72"/>
    </location>
</feature>
<dbReference type="EMBL" id="MTSD02000002">
    <property type="protein sequence ID" value="OOV87573.1"/>
    <property type="molecule type" value="Genomic_DNA"/>
</dbReference>
<evidence type="ECO:0000256" key="5">
    <source>
        <dbReference type="ARBA" id="ARBA00023237"/>
    </source>
</evidence>
<dbReference type="CDD" id="cd07185">
    <property type="entry name" value="OmpA_C-like"/>
    <property type="match status" value="1"/>
</dbReference>
<comment type="subcellular location">
    <subcellularLocation>
        <location evidence="8">Cell outer membrane</location>
        <topology evidence="8">Lipid-anchor</topology>
    </subcellularLocation>
</comment>
<dbReference type="PRINTS" id="PR01021">
    <property type="entry name" value="OMPADOMAIN"/>
</dbReference>
<evidence type="ECO:0000313" key="13">
    <source>
        <dbReference type="Proteomes" id="UP000190064"/>
    </source>
</evidence>
<evidence type="ECO:0000256" key="4">
    <source>
        <dbReference type="ARBA" id="ARBA00023139"/>
    </source>
</evidence>
<dbReference type="STRING" id="966.BTA35_0205915"/>
<gene>
    <name evidence="8" type="primary">pal</name>
    <name evidence="12" type="ORF">BTA35_0205915</name>
</gene>
<evidence type="ECO:0000256" key="6">
    <source>
        <dbReference type="ARBA" id="ARBA00023288"/>
    </source>
</evidence>
<comment type="caution">
    <text evidence="12">The sequence shown here is derived from an EMBL/GenBank/DDBJ whole genome shotgun (WGS) entry which is preliminary data.</text>
</comment>
<comment type="similarity">
    <text evidence="8">Belongs to the Pal lipoprotein family.</text>
</comment>
<accession>A0A1T1HCP6</accession>
<dbReference type="PROSITE" id="PS51123">
    <property type="entry name" value="OMPA_2"/>
    <property type="match status" value="1"/>
</dbReference>
<dbReference type="SUPFAM" id="SSF103088">
    <property type="entry name" value="OmpA-like"/>
    <property type="match status" value="1"/>
</dbReference>
<feature type="region of interest" description="Disordered" evidence="9">
    <location>
        <begin position="27"/>
        <end position="72"/>
    </location>
</feature>
<dbReference type="GO" id="GO:0051301">
    <property type="term" value="P:cell division"/>
    <property type="evidence" value="ECO:0007669"/>
    <property type="project" value="UniProtKB-UniRule"/>
</dbReference>
<evidence type="ECO:0000256" key="7">
    <source>
        <dbReference type="ARBA" id="ARBA00023306"/>
    </source>
</evidence>
<dbReference type="InterPro" id="IPR039001">
    <property type="entry name" value="Pal"/>
</dbReference>
<dbReference type="GO" id="GO:0009279">
    <property type="term" value="C:cell outer membrane"/>
    <property type="evidence" value="ECO:0007669"/>
    <property type="project" value="UniProtKB-SubCell"/>
</dbReference>
<keyword evidence="2 8" id="KW-0732">Signal</keyword>
<keyword evidence="4 8" id="KW-0564">Palmitate</keyword>
<protein>
    <recommendedName>
        <fullName evidence="8">Peptidoglycan-associated lipoprotein</fullName>
        <shortName evidence="8">PAL</shortName>
    </recommendedName>
</protein>
<evidence type="ECO:0000256" key="2">
    <source>
        <dbReference type="ARBA" id="ARBA00022729"/>
    </source>
</evidence>
<feature type="domain" description="OmpA-like" evidence="11">
    <location>
        <begin position="74"/>
        <end position="187"/>
    </location>
</feature>
<keyword evidence="7 8" id="KW-0131">Cell cycle</keyword>
<feature type="chain" id="PRO_5010520531" description="Peptidoglycan-associated lipoprotein" evidence="10">
    <location>
        <begin position="21"/>
        <end position="187"/>
    </location>
</feature>
<dbReference type="Proteomes" id="UP000190064">
    <property type="component" value="Unassembled WGS sequence"/>
</dbReference>
<dbReference type="HAMAP" id="MF_02204">
    <property type="entry name" value="Pal"/>
    <property type="match status" value="1"/>
</dbReference>
<proteinExistence type="inferred from homology"/>
<dbReference type="RefSeq" id="WP_078318904.1">
    <property type="nucleotide sequence ID" value="NZ_FXTS01000002.1"/>
</dbReference>
<dbReference type="InterPro" id="IPR036737">
    <property type="entry name" value="OmpA-like_sf"/>
</dbReference>
<name>A0A1T1HCP6_OCELI</name>
<reference evidence="12" key="1">
    <citation type="submission" date="2017-02" db="EMBL/GenBank/DDBJ databases">
        <title>Draft Genome Sequence of the Salt Water Bacterium Oceanospirillum linum ATCC 11336.</title>
        <authorList>
            <person name="Trachtenberg A.M."/>
            <person name="Carney J.G."/>
            <person name="Linnane J.D."/>
            <person name="Rheaume B.A."/>
            <person name="Pitts N.L."/>
            <person name="Mykles D.L."/>
            <person name="Maclea K.S."/>
        </authorList>
    </citation>
    <scope>NUCLEOTIDE SEQUENCE [LARGE SCALE GENOMIC DNA]</scope>
    <source>
        <strain evidence="12">ATCC 11336</strain>
    </source>
</reference>
<keyword evidence="1 8" id="KW-0132">Cell division</keyword>
<dbReference type="PANTHER" id="PTHR30329:SF21">
    <property type="entry name" value="LIPOPROTEIN YIAD-RELATED"/>
    <property type="match status" value="1"/>
</dbReference>
<keyword evidence="13" id="KW-1185">Reference proteome</keyword>
<evidence type="ECO:0000259" key="11">
    <source>
        <dbReference type="PROSITE" id="PS51123"/>
    </source>
</evidence>
<dbReference type="Gene3D" id="3.30.1330.60">
    <property type="entry name" value="OmpA-like domain"/>
    <property type="match status" value="1"/>
</dbReference>
<dbReference type="Pfam" id="PF00691">
    <property type="entry name" value="OmpA"/>
    <property type="match status" value="1"/>
</dbReference>
<evidence type="ECO:0000256" key="1">
    <source>
        <dbReference type="ARBA" id="ARBA00022618"/>
    </source>
</evidence>
<keyword evidence="6 8" id="KW-0449">Lipoprotein</keyword>
<organism evidence="12 13">
    <name type="scientific">Oceanospirillum linum</name>
    <dbReference type="NCBI Taxonomy" id="966"/>
    <lineage>
        <taxon>Bacteria</taxon>
        <taxon>Pseudomonadati</taxon>
        <taxon>Pseudomonadota</taxon>
        <taxon>Gammaproteobacteria</taxon>
        <taxon>Oceanospirillales</taxon>
        <taxon>Oceanospirillaceae</taxon>
        <taxon>Oceanospirillum</taxon>
    </lineage>
</organism>
<evidence type="ECO:0000313" key="12">
    <source>
        <dbReference type="EMBL" id="OOV87573.1"/>
    </source>
</evidence>
<feature type="signal peptide" evidence="10">
    <location>
        <begin position="1"/>
        <end position="20"/>
    </location>
</feature>
<evidence type="ECO:0000256" key="3">
    <source>
        <dbReference type="ARBA" id="ARBA00023136"/>
    </source>
</evidence>
<keyword evidence="5 8" id="KW-0998">Cell outer membrane</keyword>
<feature type="compositionally biased region" description="Polar residues" evidence="9">
    <location>
        <begin position="27"/>
        <end position="60"/>
    </location>
</feature>
<dbReference type="InterPro" id="IPR050330">
    <property type="entry name" value="Bact_OuterMem_StrucFunc"/>
</dbReference>
<sequence>MEFKKYSKTLFFGATLAVLAGCGGNAATQEQGSDSASDGQVQPVVTSDGSNTDSSVNGEQMGQDAQSMKDQAADAMAAMPEVETVYFGFDTSAIRDDSREVLDLHVAYLNANPMQNVVLEGHADERGTREYNNALGERRGNAVKSYFMVQGVSADRIEVISYGEEKPAVIGHNNAAWSKNRRVEIKY</sequence>
<dbReference type="AlphaFoldDB" id="A0A1T1HCP6"/>
<comment type="function">
    <text evidence="8">Part of the Tol-Pal system, which plays a role in outer membrane invagination during cell division and is important for maintaining outer membrane integrity.</text>
</comment>
<dbReference type="InterPro" id="IPR006665">
    <property type="entry name" value="OmpA-like"/>
</dbReference>
<dbReference type="PANTHER" id="PTHR30329">
    <property type="entry name" value="STATOR ELEMENT OF FLAGELLAR MOTOR COMPLEX"/>
    <property type="match status" value="1"/>
</dbReference>
<dbReference type="NCBIfam" id="TIGR02802">
    <property type="entry name" value="Pal_lipo"/>
    <property type="match status" value="1"/>
</dbReference>
<dbReference type="PROSITE" id="PS51257">
    <property type="entry name" value="PROKAR_LIPOPROTEIN"/>
    <property type="match status" value="1"/>
</dbReference>
<evidence type="ECO:0000256" key="9">
    <source>
        <dbReference type="SAM" id="MobiDB-lite"/>
    </source>
</evidence>
<keyword evidence="3 8" id="KW-0472">Membrane</keyword>
<dbReference type="InterPro" id="IPR014169">
    <property type="entry name" value="Pal_lipo_C"/>
</dbReference>
<comment type="subunit">
    <text evidence="8">The Tol-Pal system is composed of five core proteins: the inner membrane proteins TolA, TolQ and TolR, the periplasmic protein TolB and the outer membrane protein Pal. They form a network linking the inner and outer membranes and the peptidoglycan layer.</text>
</comment>
<evidence type="ECO:0000256" key="10">
    <source>
        <dbReference type="SAM" id="SignalP"/>
    </source>
</evidence>
<dbReference type="InterPro" id="IPR006664">
    <property type="entry name" value="OMP_bac"/>
</dbReference>